<name>A0AA39MIW0_ARMTA</name>
<evidence type="ECO:0000313" key="1">
    <source>
        <dbReference type="EMBL" id="KAK0435095.1"/>
    </source>
</evidence>
<reference evidence="1" key="1">
    <citation type="submission" date="2023-06" db="EMBL/GenBank/DDBJ databases">
        <authorList>
            <consortium name="Lawrence Berkeley National Laboratory"/>
            <person name="Ahrendt S."/>
            <person name="Sahu N."/>
            <person name="Indic B."/>
            <person name="Wong-Bajracharya J."/>
            <person name="Merenyi Z."/>
            <person name="Ke H.-M."/>
            <person name="Monk M."/>
            <person name="Kocsube S."/>
            <person name="Drula E."/>
            <person name="Lipzen A."/>
            <person name="Balint B."/>
            <person name="Henrissat B."/>
            <person name="Andreopoulos B."/>
            <person name="Martin F.M."/>
            <person name="Harder C.B."/>
            <person name="Rigling D."/>
            <person name="Ford K.L."/>
            <person name="Foster G.D."/>
            <person name="Pangilinan J."/>
            <person name="Papanicolaou A."/>
            <person name="Barry K."/>
            <person name="LaButti K."/>
            <person name="Viragh M."/>
            <person name="Koriabine M."/>
            <person name="Yan M."/>
            <person name="Riley R."/>
            <person name="Champramary S."/>
            <person name="Plett K.L."/>
            <person name="Tsai I.J."/>
            <person name="Slot J."/>
            <person name="Sipos G."/>
            <person name="Plett J."/>
            <person name="Nagy L.G."/>
            <person name="Grigoriev I.V."/>
        </authorList>
    </citation>
    <scope>NUCLEOTIDE SEQUENCE</scope>
    <source>
        <strain evidence="1">CCBAS 213</strain>
    </source>
</reference>
<dbReference type="Proteomes" id="UP001175211">
    <property type="component" value="Unassembled WGS sequence"/>
</dbReference>
<dbReference type="EMBL" id="JAUEPS010000162">
    <property type="protein sequence ID" value="KAK0435095.1"/>
    <property type="molecule type" value="Genomic_DNA"/>
</dbReference>
<gene>
    <name evidence="1" type="ORF">EV420DRAFT_1653470</name>
</gene>
<evidence type="ECO:0000313" key="2">
    <source>
        <dbReference type="Proteomes" id="UP001175211"/>
    </source>
</evidence>
<dbReference type="GeneID" id="85362299"/>
<comment type="caution">
    <text evidence="1">The sequence shown here is derived from an EMBL/GenBank/DDBJ whole genome shotgun (WGS) entry which is preliminary data.</text>
</comment>
<proteinExistence type="predicted"/>
<dbReference type="RefSeq" id="XP_060321883.1">
    <property type="nucleotide sequence ID" value="XM_060478751.1"/>
</dbReference>
<accession>A0AA39MIW0</accession>
<dbReference type="AlphaFoldDB" id="A0AA39MIW0"/>
<organism evidence="1 2">
    <name type="scientific">Armillaria tabescens</name>
    <name type="common">Ringless honey mushroom</name>
    <name type="synonym">Agaricus tabescens</name>
    <dbReference type="NCBI Taxonomy" id="1929756"/>
    <lineage>
        <taxon>Eukaryota</taxon>
        <taxon>Fungi</taxon>
        <taxon>Dikarya</taxon>
        <taxon>Basidiomycota</taxon>
        <taxon>Agaricomycotina</taxon>
        <taxon>Agaricomycetes</taxon>
        <taxon>Agaricomycetidae</taxon>
        <taxon>Agaricales</taxon>
        <taxon>Marasmiineae</taxon>
        <taxon>Physalacriaceae</taxon>
        <taxon>Desarmillaria</taxon>
    </lineage>
</organism>
<sequence>MPYPNPEYPAARRWYAVEELVEEAMAAADVVGLGRWASINQRFQYLIQGIVQRRTKAAVANFVHADDLSAFFAVLDKTDSAIGGSTALSVITPHCNWKPHDLNVMAPQDSSGRWLAFFRHHGYQGQEICLGELGEYEHPRYPVLQGTVAHAVYLFQHDKIKVQGFTALRESILTEFQNDIVLIISNSNSCMTPIIGAQTTSQMNAVTSSHIYCLYPSLTTQSIALRGYYANPADKYSPMALLSDRRDQLRVQQLTYHESSLDLN</sequence>
<protein>
    <submittedName>
        <fullName evidence="1">Uncharacterized protein</fullName>
    </submittedName>
</protein>
<keyword evidence="2" id="KW-1185">Reference proteome</keyword>